<name>A0A0F9LDA0_9ZZZZ</name>
<accession>A0A0F9LDA0</accession>
<comment type="caution">
    <text evidence="1">The sequence shown here is derived from an EMBL/GenBank/DDBJ whole genome shotgun (WGS) entry which is preliminary data.</text>
</comment>
<dbReference type="EMBL" id="LAZR01006341">
    <property type="protein sequence ID" value="KKM92869.1"/>
    <property type="molecule type" value="Genomic_DNA"/>
</dbReference>
<proteinExistence type="predicted"/>
<sequence length="146" mass="15463">MAQRVSGGGMGMRTRKKSFVAKTAAMLVMTIVPFSAVELGSGMNGGGLKVIWAGLTETDTADAWNGGIMFPEKSVQVEGTHGTTVIEGSNDETNYETLTDRQGGNVSFIADGIREIEENPRQIRPRVSAGTSVSVNVTIIVSRGKD</sequence>
<gene>
    <name evidence="1" type="ORF">LCGC14_1214160</name>
</gene>
<evidence type="ECO:0000313" key="1">
    <source>
        <dbReference type="EMBL" id="KKM92869.1"/>
    </source>
</evidence>
<organism evidence="1">
    <name type="scientific">marine sediment metagenome</name>
    <dbReference type="NCBI Taxonomy" id="412755"/>
    <lineage>
        <taxon>unclassified sequences</taxon>
        <taxon>metagenomes</taxon>
        <taxon>ecological metagenomes</taxon>
    </lineage>
</organism>
<reference evidence="1" key="1">
    <citation type="journal article" date="2015" name="Nature">
        <title>Complex archaea that bridge the gap between prokaryotes and eukaryotes.</title>
        <authorList>
            <person name="Spang A."/>
            <person name="Saw J.H."/>
            <person name="Jorgensen S.L."/>
            <person name="Zaremba-Niedzwiedzka K."/>
            <person name="Martijn J."/>
            <person name="Lind A.E."/>
            <person name="van Eijk R."/>
            <person name="Schleper C."/>
            <person name="Guy L."/>
            <person name="Ettema T.J."/>
        </authorList>
    </citation>
    <scope>NUCLEOTIDE SEQUENCE</scope>
</reference>
<dbReference type="AlphaFoldDB" id="A0A0F9LDA0"/>
<protein>
    <submittedName>
        <fullName evidence="1">Uncharacterized protein</fullName>
    </submittedName>
</protein>